<dbReference type="PANTHER" id="PTHR30386:SF26">
    <property type="entry name" value="TRANSPORT PROTEIN COMB"/>
    <property type="match status" value="1"/>
</dbReference>
<accession>A0ABT3IP19</accession>
<keyword evidence="3 6" id="KW-1133">Transmembrane helix</keyword>
<dbReference type="Gene3D" id="1.10.287.470">
    <property type="entry name" value="Helix hairpin bin"/>
    <property type="match status" value="2"/>
</dbReference>
<comment type="caution">
    <text evidence="9">The sequence shown here is derived from an EMBL/GenBank/DDBJ whole genome shotgun (WGS) entry which is preliminary data.</text>
</comment>
<dbReference type="EMBL" id="JAPDNS010000002">
    <property type="protein sequence ID" value="MCW3485683.1"/>
    <property type="molecule type" value="Genomic_DNA"/>
</dbReference>
<comment type="subcellular location">
    <subcellularLocation>
        <location evidence="1">Membrane</location>
        <topology evidence="1">Single-pass membrane protein</topology>
    </subcellularLocation>
</comment>
<keyword evidence="2 6" id="KW-0812">Transmembrane</keyword>
<name>A0ABT3IP19_9BACT</name>
<evidence type="ECO:0000259" key="8">
    <source>
        <dbReference type="Pfam" id="PF25954"/>
    </source>
</evidence>
<evidence type="ECO:0000256" key="1">
    <source>
        <dbReference type="ARBA" id="ARBA00004167"/>
    </source>
</evidence>
<dbReference type="InterPro" id="IPR058792">
    <property type="entry name" value="Beta-barrel_RND_2"/>
</dbReference>
<evidence type="ECO:0000313" key="10">
    <source>
        <dbReference type="Proteomes" id="UP001207742"/>
    </source>
</evidence>
<keyword evidence="5" id="KW-0175">Coiled coil</keyword>
<feature type="coiled-coil region" evidence="5">
    <location>
        <begin position="171"/>
        <end position="205"/>
    </location>
</feature>
<protein>
    <submittedName>
        <fullName evidence="9">HlyD family secretion protein</fullName>
    </submittedName>
</protein>
<dbReference type="PRINTS" id="PR01490">
    <property type="entry name" value="RTXTOXIND"/>
</dbReference>
<dbReference type="Proteomes" id="UP001207742">
    <property type="component" value="Unassembled WGS sequence"/>
</dbReference>
<dbReference type="PANTHER" id="PTHR30386">
    <property type="entry name" value="MEMBRANE FUSION SUBUNIT OF EMRAB-TOLC MULTIDRUG EFFLUX PUMP"/>
    <property type="match status" value="1"/>
</dbReference>
<proteinExistence type="predicted"/>
<evidence type="ECO:0000256" key="4">
    <source>
        <dbReference type="ARBA" id="ARBA00023136"/>
    </source>
</evidence>
<feature type="domain" description="CusB-like beta-barrel" evidence="8">
    <location>
        <begin position="281"/>
        <end position="322"/>
    </location>
</feature>
<dbReference type="SUPFAM" id="SSF111369">
    <property type="entry name" value="HlyD-like secretion proteins"/>
    <property type="match status" value="2"/>
</dbReference>
<reference evidence="9 10" key="1">
    <citation type="submission" date="2022-10" db="EMBL/GenBank/DDBJ databases">
        <title>Chitinophaga nivalis PC15 sp. nov., isolated from Pyeongchang county, South Korea.</title>
        <authorList>
            <person name="Trinh H.N."/>
        </authorList>
    </citation>
    <scope>NUCLEOTIDE SEQUENCE [LARGE SCALE GENOMIC DNA]</scope>
    <source>
        <strain evidence="9 10">PC14</strain>
    </source>
</reference>
<dbReference type="InterPro" id="IPR058625">
    <property type="entry name" value="MdtA-like_BSH"/>
</dbReference>
<feature type="transmembrane region" description="Helical" evidence="6">
    <location>
        <begin position="28"/>
        <end position="48"/>
    </location>
</feature>
<dbReference type="InterPro" id="IPR050739">
    <property type="entry name" value="MFP"/>
</dbReference>
<gene>
    <name evidence="9" type="ORF">OL497_17385</name>
</gene>
<dbReference type="Pfam" id="PF25954">
    <property type="entry name" value="Beta-barrel_RND_2"/>
    <property type="match status" value="1"/>
</dbReference>
<organism evidence="9 10">
    <name type="scientific">Chitinophaga nivalis</name>
    <dbReference type="NCBI Taxonomy" id="2991709"/>
    <lineage>
        <taxon>Bacteria</taxon>
        <taxon>Pseudomonadati</taxon>
        <taxon>Bacteroidota</taxon>
        <taxon>Chitinophagia</taxon>
        <taxon>Chitinophagales</taxon>
        <taxon>Chitinophagaceae</taxon>
        <taxon>Chitinophaga</taxon>
    </lineage>
</organism>
<sequence>METQTQTKPTNNITMQETSAPKKRSKGFVIVLAVLVLGGGAFGISKYIHSQGHEETDNAQIDANVSPVIPRVSGYVKEVRVKDNQFVKKGDTLVILDDRDLAIKVQQAENGLYAAQANLGSAEATTLAAEAGISTAQANIGTIDAQIEAAKVNLWRASQDYERYNNLIKDHSITQQQYEQALAAKQSAERQLDVLARQKAAASRQTSVVTSQSSATSKQINLANAGIKQRETDVADAKLNLSYTVITAPENGVLSKIFVQPGQFVAAGQSLFSVVLDNTPWVVANFKETQLDRMKLGQKVTVHIDAYPGKALEAKVTSFSPATGSKFALLPPDNASGNFVKVVQRLPVKIEFTDPANELVKQLRPGMNVLVDVHLN</sequence>
<keyword evidence="4 6" id="KW-0472">Membrane</keyword>
<evidence type="ECO:0000256" key="5">
    <source>
        <dbReference type="SAM" id="Coils"/>
    </source>
</evidence>
<dbReference type="Gene3D" id="2.40.30.170">
    <property type="match status" value="1"/>
</dbReference>
<keyword evidence="10" id="KW-1185">Reference proteome</keyword>
<dbReference type="Pfam" id="PF25917">
    <property type="entry name" value="BSH_RND"/>
    <property type="match status" value="1"/>
</dbReference>
<dbReference type="RefSeq" id="WP_264732359.1">
    <property type="nucleotide sequence ID" value="NZ_JAPDNR010000001.1"/>
</dbReference>
<evidence type="ECO:0000256" key="3">
    <source>
        <dbReference type="ARBA" id="ARBA00022989"/>
    </source>
</evidence>
<evidence type="ECO:0000313" key="9">
    <source>
        <dbReference type="EMBL" id="MCW3485683.1"/>
    </source>
</evidence>
<dbReference type="Gene3D" id="2.40.50.100">
    <property type="match status" value="1"/>
</dbReference>
<evidence type="ECO:0000259" key="7">
    <source>
        <dbReference type="Pfam" id="PF25917"/>
    </source>
</evidence>
<evidence type="ECO:0000256" key="6">
    <source>
        <dbReference type="SAM" id="Phobius"/>
    </source>
</evidence>
<feature type="domain" description="Multidrug resistance protein MdtA-like barrel-sandwich hybrid" evidence="7">
    <location>
        <begin position="67"/>
        <end position="275"/>
    </location>
</feature>
<evidence type="ECO:0000256" key="2">
    <source>
        <dbReference type="ARBA" id="ARBA00022692"/>
    </source>
</evidence>